<comment type="caution">
    <text evidence="1">The sequence shown here is derived from an EMBL/GenBank/DDBJ whole genome shotgun (WGS) entry which is preliminary data.</text>
</comment>
<protein>
    <submittedName>
        <fullName evidence="1">Uncharacterized protein</fullName>
    </submittedName>
</protein>
<accession>A0ACC0XDK1</accession>
<sequence length="207" mass="22659">MVALCLVDGLTEGKGFTVVLWWRIGGVNEEKKLERMGAVNERKKMSKDVEALDILSVPGGVSWFGVEAIKNDTWMYLEEEIREEEWAGSLNVKMILKFHNLNCLQSRWSRVVSQIEVKFDIDANGILSVTAVDSGTGKKQDITITGASILLSDEVELSGRFGCLPDREATKGACSPVKEKVDGKLQGLKDAISGGSTQGMKDFLACT</sequence>
<proteinExistence type="predicted"/>
<reference evidence="2" key="1">
    <citation type="journal article" date="2023" name="G3 (Bethesda)">
        <title>Genome assembly and association tests identify interacting loci associated with vigor, precocity, and sex in interspecific pistachio rootstocks.</title>
        <authorList>
            <person name="Palmer W."/>
            <person name="Jacygrad E."/>
            <person name="Sagayaradj S."/>
            <person name="Cavanaugh K."/>
            <person name="Han R."/>
            <person name="Bertier L."/>
            <person name="Beede B."/>
            <person name="Kafkas S."/>
            <person name="Golino D."/>
            <person name="Preece J."/>
            <person name="Michelmore R."/>
        </authorList>
    </citation>
    <scope>NUCLEOTIDE SEQUENCE [LARGE SCALE GENOMIC DNA]</scope>
</reference>
<dbReference type="EMBL" id="CM047748">
    <property type="protein sequence ID" value="KAJ0014431.1"/>
    <property type="molecule type" value="Genomic_DNA"/>
</dbReference>
<organism evidence="1 2">
    <name type="scientific">Pistacia integerrima</name>
    <dbReference type="NCBI Taxonomy" id="434235"/>
    <lineage>
        <taxon>Eukaryota</taxon>
        <taxon>Viridiplantae</taxon>
        <taxon>Streptophyta</taxon>
        <taxon>Embryophyta</taxon>
        <taxon>Tracheophyta</taxon>
        <taxon>Spermatophyta</taxon>
        <taxon>Magnoliopsida</taxon>
        <taxon>eudicotyledons</taxon>
        <taxon>Gunneridae</taxon>
        <taxon>Pentapetalae</taxon>
        <taxon>rosids</taxon>
        <taxon>malvids</taxon>
        <taxon>Sapindales</taxon>
        <taxon>Anacardiaceae</taxon>
        <taxon>Pistacia</taxon>
    </lineage>
</organism>
<dbReference type="Proteomes" id="UP001163603">
    <property type="component" value="Chromosome 13"/>
</dbReference>
<keyword evidence="2" id="KW-1185">Reference proteome</keyword>
<evidence type="ECO:0000313" key="1">
    <source>
        <dbReference type="EMBL" id="KAJ0014431.1"/>
    </source>
</evidence>
<evidence type="ECO:0000313" key="2">
    <source>
        <dbReference type="Proteomes" id="UP001163603"/>
    </source>
</evidence>
<gene>
    <name evidence="1" type="ORF">Pint_19630</name>
</gene>
<name>A0ACC0XDK1_9ROSI</name>